<organism evidence="2 3">
    <name type="scientific">Musa troglodytarum</name>
    <name type="common">fe'i banana</name>
    <dbReference type="NCBI Taxonomy" id="320322"/>
    <lineage>
        <taxon>Eukaryota</taxon>
        <taxon>Viridiplantae</taxon>
        <taxon>Streptophyta</taxon>
        <taxon>Embryophyta</taxon>
        <taxon>Tracheophyta</taxon>
        <taxon>Spermatophyta</taxon>
        <taxon>Magnoliopsida</taxon>
        <taxon>Liliopsida</taxon>
        <taxon>Zingiberales</taxon>
        <taxon>Musaceae</taxon>
        <taxon>Musa</taxon>
    </lineage>
</organism>
<dbReference type="EMBL" id="CP097509">
    <property type="protein sequence ID" value="URE16768.1"/>
    <property type="molecule type" value="Genomic_DNA"/>
</dbReference>
<evidence type="ECO:0000313" key="2">
    <source>
        <dbReference type="EMBL" id="URE20659.1"/>
    </source>
</evidence>
<name>A0A9E7KLV7_9LILI</name>
<protein>
    <submittedName>
        <fullName evidence="2">Uncharacterized protein</fullName>
    </submittedName>
</protein>
<evidence type="ECO:0000313" key="1">
    <source>
        <dbReference type="EMBL" id="URE16768.1"/>
    </source>
</evidence>
<proteinExistence type="predicted"/>
<reference evidence="2" key="1">
    <citation type="submission" date="2022-05" db="EMBL/GenBank/DDBJ databases">
        <title>The Musa troglodytarum L. genome provides insights into the mechanism of non-climacteric behaviour and enrichment of carotenoids.</title>
        <authorList>
            <person name="Wang J."/>
        </authorList>
    </citation>
    <scope>NUCLEOTIDE SEQUENCE</scope>
    <source>
        <tissue evidence="2">Leaf</tissue>
    </source>
</reference>
<accession>A0A9E7KLV7</accession>
<dbReference type="AlphaFoldDB" id="A0A9E7KLV7"/>
<keyword evidence="3" id="KW-1185">Reference proteome</keyword>
<sequence>MLRERVWNRCTCCMLEVTMIGSRSMEGYILGVAQCNSVLHFLA</sequence>
<evidence type="ECO:0000313" key="3">
    <source>
        <dbReference type="Proteomes" id="UP001055439"/>
    </source>
</evidence>
<gene>
    <name evidence="1" type="ORF">MUK42_12722</name>
    <name evidence="2" type="ORF">MUK42_37259</name>
</gene>
<dbReference type="Proteomes" id="UP001055439">
    <property type="component" value="Chromosome 7"/>
</dbReference>
<dbReference type="EMBL" id="CP097509">
    <property type="protein sequence ID" value="URE20659.1"/>
    <property type="molecule type" value="Genomic_DNA"/>
</dbReference>